<dbReference type="Proteomes" id="UP000663203">
    <property type="component" value="Chromosome"/>
</dbReference>
<keyword evidence="2" id="KW-1185">Reference proteome</keyword>
<gene>
    <name evidence="1" type="ORF">J0X25_12605</name>
</gene>
<evidence type="ECO:0000313" key="1">
    <source>
        <dbReference type="EMBL" id="QSW98238.1"/>
    </source>
</evidence>
<reference evidence="1 2" key="1">
    <citation type="submission" date="2021-03" db="EMBL/GenBank/DDBJ databases">
        <title>Haloterrigena longa sp. nov. and Haloterrigena limicola sp. nov., extremely halophilic archaea isolated from a salt lake.</title>
        <authorList>
            <person name="Henglin C."/>
        </authorList>
    </citation>
    <scope>NUCLEOTIDE SEQUENCE [LARGE SCALE GENOMIC DNA]</scope>
    <source>
        <strain evidence="1 2">KZCA68</strain>
    </source>
</reference>
<dbReference type="NCBIfam" id="NF041921">
    <property type="entry name" value="HVO_A0556"/>
    <property type="match status" value="1"/>
</dbReference>
<dbReference type="RefSeq" id="WP_207287848.1">
    <property type="nucleotide sequence ID" value="NZ_CP071462.1"/>
</dbReference>
<sequence>MQQSVGGDAVVHPVIDALEGADCSFCDGGTLVREEYKGKNAVVCESCDTPGVQLW</sequence>
<protein>
    <submittedName>
        <fullName evidence="1">Uncharacterized protein</fullName>
    </submittedName>
</protein>
<dbReference type="KEGG" id="hakz:J0X25_12605"/>
<organism evidence="1 2">
    <name type="scientific">Haloterrigena alkaliphila</name>
    <dbReference type="NCBI Taxonomy" id="2816475"/>
    <lineage>
        <taxon>Archaea</taxon>
        <taxon>Methanobacteriati</taxon>
        <taxon>Methanobacteriota</taxon>
        <taxon>Stenosarchaea group</taxon>
        <taxon>Halobacteria</taxon>
        <taxon>Halobacteriales</taxon>
        <taxon>Natrialbaceae</taxon>
        <taxon>Haloterrigena</taxon>
    </lineage>
</organism>
<accession>A0A8A2VJ59</accession>
<dbReference type="InterPro" id="IPR049681">
    <property type="entry name" value="HVO_A0556-like"/>
</dbReference>
<name>A0A8A2VJ59_9EURY</name>
<dbReference type="AlphaFoldDB" id="A0A8A2VJ59"/>
<evidence type="ECO:0000313" key="2">
    <source>
        <dbReference type="Proteomes" id="UP000663203"/>
    </source>
</evidence>
<dbReference type="EMBL" id="CP071462">
    <property type="protein sequence ID" value="QSW98238.1"/>
    <property type="molecule type" value="Genomic_DNA"/>
</dbReference>
<proteinExistence type="predicted"/>
<dbReference type="GeneID" id="63188160"/>